<protein>
    <submittedName>
        <fullName evidence="1">Uncharacterized protein</fullName>
    </submittedName>
</protein>
<reference evidence="1 2" key="1">
    <citation type="journal article" date="2022" name="New Phytol.">
        <title>Ecological generalism drives hyperdiversity of secondary metabolite gene clusters in xylarialean endophytes.</title>
        <authorList>
            <person name="Franco M.E.E."/>
            <person name="Wisecaver J.H."/>
            <person name="Arnold A.E."/>
            <person name="Ju Y.M."/>
            <person name="Slot J.C."/>
            <person name="Ahrendt S."/>
            <person name="Moore L.P."/>
            <person name="Eastman K.E."/>
            <person name="Scott K."/>
            <person name="Konkel Z."/>
            <person name="Mondo S.J."/>
            <person name="Kuo A."/>
            <person name="Hayes R.D."/>
            <person name="Haridas S."/>
            <person name="Andreopoulos B."/>
            <person name="Riley R."/>
            <person name="LaButti K."/>
            <person name="Pangilinan J."/>
            <person name="Lipzen A."/>
            <person name="Amirebrahimi M."/>
            <person name="Yan J."/>
            <person name="Adam C."/>
            <person name="Keymanesh K."/>
            <person name="Ng V."/>
            <person name="Louie K."/>
            <person name="Northen T."/>
            <person name="Drula E."/>
            <person name="Henrissat B."/>
            <person name="Hsieh H.M."/>
            <person name="Youens-Clark K."/>
            <person name="Lutzoni F."/>
            <person name="Miadlikowska J."/>
            <person name="Eastwood D.C."/>
            <person name="Hamelin R.C."/>
            <person name="Grigoriev I.V."/>
            <person name="U'Ren J.M."/>
        </authorList>
    </citation>
    <scope>NUCLEOTIDE SEQUENCE [LARGE SCALE GENOMIC DNA]</scope>
    <source>
        <strain evidence="1 2">ER1909</strain>
    </source>
</reference>
<name>A0ACC0CT40_9PEZI</name>
<keyword evidence="2" id="KW-1185">Reference proteome</keyword>
<proteinExistence type="predicted"/>
<gene>
    <name evidence="1" type="ORF">F4821DRAFT_191610</name>
</gene>
<accession>A0ACC0CT40</accession>
<organism evidence="1 2">
    <name type="scientific">Hypoxylon rubiginosum</name>
    <dbReference type="NCBI Taxonomy" id="110542"/>
    <lineage>
        <taxon>Eukaryota</taxon>
        <taxon>Fungi</taxon>
        <taxon>Dikarya</taxon>
        <taxon>Ascomycota</taxon>
        <taxon>Pezizomycotina</taxon>
        <taxon>Sordariomycetes</taxon>
        <taxon>Xylariomycetidae</taxon>
        <taxon>Xylariales</taxon>
        <taxon>Hypoxylaceae</taxon>
        <taxon>Hypoxylon</taxon>
    </lineage>
</organism>
<evidence type="ECO:0000313" key="2">
    <source>
        <dbReference type="Proteomes" id="UP001497680"/>
    </source>
</evidence>
<evidence type="ECO:0000313" key="1">
    <source>
        <dbReference type="EMBL" id="KAI6083465.1"/>
    </source>
</evidence>
<sequence length="79" mass="8803">MTRSWSRSSALSLVLQRIADQKGASSWVWVVLWVHVARLSFGVSRHAQYHVTGSDTQVDPVQVYVSGADIACHWAPQKP</sequence>
<comment type="caution">
    <text evidence="1">The sequence shown here is derived from an EMBL/GenBank/DDBJ whole genome shotgun (WGS) entry which is preliminary data.</text>
</comment>
<dbReference type="EMBL" id="MU394351">
    <property type="protein sequence ID" value="KAI6083465.1"/>
    <property type="molecule type" value="Genomic_DNA"/>
</dbReference>
<dbReference type="Proteomes" id="UP001497680">
    <property type="component" value="Unassembled WGS sequence"/>
</dbReference>